<evidence type="ECO:0000259" key="6">
    <source>
        <dbReference type="Pfam" id="PF01494"/>
    </source>
</evidence>
<dbReference type="Gene3D" id="3.50.50.60">
    <property type="entry name" value="FAD/NAD(P)-binding domain"/>
    <property type="match status" value="1"/>
</dbReference>
<comment type="caution">
    <text evidence="7">The sequence shown here is derived from an EMBL/GenBank/DDBJ whole genome shotgun (WGS) entry which is preliminary data.</text>
</comment>
<organism evidence="7 8">
    <name type="scientific">Sphaerosporella brunnea</name>
    <dbReference type="NCBI Taxonomy" id="1250544"/>
    <lineage>
        <taxon>Eukaryota</taxon>
        <taxon>Fungi</taxon>
        <taxon>Dikarya</taxon>
        <taxon>Ascomycota</taxon>
        <taxon>Pezizomycotina</taxon>
        <taxon>Pezizomycetes</taxon>
        <taxon>Pezizales</taxon>
        <taxon>Pyronemataceae</taxon>
        <taxon>Sphaerosporella</taxon>
    </lineage>
</organism>
<evidence type="ECO:0000256" key="4">
    <source>
        <dbReference type="ARBA" id="ARBA00023002"/>
    </source>
</evidence>
<reference evidence="7 8" key="1">
    <citation type="submission" date="2019-09" db="EMBL/GenBank/DDBJ databases">
        <title>Draft genome of the ectomycorrhizal ascomycete Sphaerosporella brunnea.</title>
        <authorList>
            <consortium name="DOE Joint Genome Institute"/>
            <person name="Benucci G.M."/>
            <person name="Marozzi G."/>
            <person name="Antonielli L."/>
            <person name="Sanchez S."/>
            <person name="Marco P."/>
            <person name="Wang X."/>
            <person name="Falini L.B."/>
            <person name="Barry K."/>
            <person name="Haridas S."/>
            <person name="Lipzen A."/>
            <person name="Labutti K."/>
            <person name="Grigoriev I.V."/>
            <person name="Murat C."/>
            <person name="Martin F."/>
            <person name="Albertini E."/>
            <person name="Donnini D."/>
            <person name="Bonito G."/>
        </authorList>
    </citation>
    <scope>NUCLEOTIDE SEQUENCE [LARGE SCALE GENOMIC DNA]</scope>
    <source>
        <strain evidence="7 8">Sb_GMNB300</strain>
    </source>
</reference>
<proteinExistence type="inferred from homology"/>
<dbReference type="InParanoid" id="A0A5J5EEX0"/>
<dbReference type="Proteomes" id="UP000326924">
    <property type="component" value="Unassembled WGS sequence"/>
</dbReference>
<evidence type="ECO:0000256" key="3">
    <source>
        <dbReference type="ARBA" id="ARBA00022827"/>
    </source>
</evidence>
<name>A0A5J5EEX0_9PEZI</name>
<gene>
    <name evidence="7" type="ORF">FN846DRAFT_804172</name>
</gene>
<dbReference type="GO" id="GO:0071949">
    <property type="term" value="F:FAD binding"/>
    <property type="evidence" value="ECO:0007669"/>
    <property type="project" value="InterPro"/>
</dbReference>
<evidence type="ECO:0000256" key="2">
    <source>
        <dbReference type="ARBA" id="ARBA00022630"/>
    </source>
</evidence>
<evidence type="ECO:0000256" key="1">
    <source>
        <dbReference type="ARBA" id="ARBA00007992"/>
    </source>
</evidence>
<dbReference type="GO" id="GO:0004497">
    <property type="term" value="F:monooxygenase activity"/>
    <property type="evidence" value="ECO:0007669"/>
    <property type="project" value="InterPro"/>
</dbReference>
<keyword evidence="5" id="KW-0812">Transmembrane</keyword>
<evidence type="ECO:0000313" key="8">
    <source>
        <dbReference type="Proteomes" id="UP000326924"/>
    </source>
</evidence>
<comment type="similarity">
    <text evidence="1">Belongs to the paxM FAD-dependent monooxygenase family.</text>
</comment>
<dbReference type="PANTHER" id="PTHR47356:SF2">
    <property type="entry name" value="FAD-BINDING DOMAIN-CONTAINING PROTEIN-RELATED"/>
    <property type="match status" value="1"/>
</dbReference>
<keyword evidence="2" id="KW-0285">Flavoprotein</keyword>
<feature type="domain" description="FAD-binding" evidence="6">
    <location>
        <begin position="15"/>
        <end position="363"/>
    </location>
</feature>
<sequence>MANMEHTPQTETPFTVLIAGGSIAGLSLALLLSRAGINYILLERGNTFTPQVGASIGWHPPAIGILDQLGLWENDIKPIAVPLHTGKHFTREGVLFGTAKNHLAVHERLGYPIVFIERKLYLETAFKHIPEEEKKTRLHLNAAVESMAQDENGVTVTTIDGRTFRGDILIGADGVHSRIRDLISPELKKGMYPMLSSILLPSGSDMMAGLVAEYNCIFGMSNVTENTPMEAGMVYNTYDEGVSNVCASGVEGKIYWFFFKKSGITHPPDVPRFSNEDMEKLAEQYGSMPMCHEWKLADAWKAREKAVLVPLEEGVIKKWNERRVLLVGDAAHKFTINAGFGGNTALESCVHLSNRLHKLLAGNPNAHPSTAELVALFQDFEAVQRPRAESVLNLSAKVTRLEAQDGMIMKLVSLYVLPRVSDGMKAGIFSGIASTYPDVEYLPLKPMQRKKKSAKSGMPFAGLLTAAAAVGMAGLFLQSQYGMEALKVVGSLIAAK</sequence>
<dbReference type="SUPFAM" id="SSF51905">
    <property type="entry name" value="FAD/NAD(P)-binding domain"/>
    <property type="match status" value="1"/>
</dbReference>
<keyword evidence="5" id="KW-1133">Transmembrane helix</keyword>
<dbReference type="InterPro" id="IPR002938">
    <property type="entry name" value="FAD-bd"/>
</dbReference>
<dbReference type="PRINTS" id="PR00420">
    <property type="entry name" value="RNGMNOXGNASE"/>
</dbReference>
<dbReference type="OrthoDB" id="2431938at2759"/>
<feature type="transmembrane region" description="Helical" evidence="5">
    <location>
        <begin position="12"/>
        <end position="32"/>
    </location>
</feature>
<dbReference type="InterPro" id="IPR036188">
    <property type="entry name" value="FAD/NAD-bd_sf"/>
</dbReference>
<dbReference type="AlphaFoldDB" id="A0A5J5EEX0"/>
<dbReference type="PANTHER" id="PTHR47356">
    <property type="entry name" value="FAD-DEPENDENT MONOOXYGENASE ASQG-RELATED"/>
    <property type="match status" value="1"/>
</dbReference>
<keyword evidence="8" id="KW-1185">Reference proteome</keyword>
<protein>
    <recommendedName>
        <fullName evidence="6">FAD-binding domain-containing protein</fullName>
    </recommendedName>
</protein>
<evidence type="ECO:0000313" key="7">
    <source>
        <dbReference type="EMBL" id="KAA8893771.1"/>
    </source>
</evidence>
<dbReference type="Pfam" id="PF01494">
    <property type="entry name" value="FAD_binding_3"/>
    <property type="match status" value="1"/>
</dbReference>
<dbReference type="InterPro" id="IPR050562">
    <property type="entry name" value="FAD_mOase_fung"/>
</dbReference>
<dbReference type="EMBL" id="VXIS01000404">
    <property type="protein sequence ID" value="KAA8893771.1"/>
    <property type="molecule type" value="Genomic_DNA"/>
</dbReference>
<keyword evidence="4" id="KW-0560">Oxidoreductase</keyword>
<keyword evidence="3" id="KW-0274">FAD</keyword>
<keyword evidence="5" id="KW-0472">Membrane</keyword>
<accession>A0A5J5EEX0</accession>
<feature type="transmembrane region" description="Helical" evidence="5">
    <location>
        <begin position="457"/>
        <end position="477"/>
    </location>
</feature>
<evidence type="ECO:0000256" key="5">
    <source>
        <dbReference type="SAM" id="Phobius"/>
    </source>
</evidence>